<feature type="transmembrane region" description="Helical" evidence="2">
    <location>
        <begin position="6"/>
        <end position="25"/>
    </location>
</feature>
<keyword evidence="2" id="KW-0812">Transmembrane</keyword>
<feature type="transmembrane region" description="Helical" evidence="2">
    <location>
        <begin position="98"/>
        <end position="120"/>
    </location>
</feature>
<accession>A0A6C0AW60</accession>
<evidence type="ECO:0000256" key="2">
    <source>
        <dbReference type="SAM" id="Phobius"/>
    </source>
</evidence>
<keyword evidence="2" id="KW-1133">Transmembrane helix</keyword>
<organism evidence="3">
    <name type="scientific">viral metagenome</name>
    <dbReference type="NCBI Taxonomy" id="1070528"/>
    <lineage>
        <taxon>unclassified sequences</taxon>
        <taxon>metagenomes</taxon>
        <taxon>organismal metagenomes</taxon>
    </lineage>
</organism>
<reference evidence="3" key="1">
    <citation type="journal article" date="2020" name="Nature">
        <title>Giant virus diversity and host interactions through global metagenomics.</title>
        <authorList>
            <person name="Schulz F."/>
            <person name="Roux S."/>
            <person name="Paez-Espino D."/>
            <person name="Jungbluth S."/>
            <person name="Walsh D.A."/>
            <person name="Denef V.J."/>
            <person name="McMahon K.D."/>
            <person name="Konstantinidis K.T."/>
            <person name="Eloe-Fadrosh E.A."/>
            <person name="Kyrpides N.C."/>
            <person name="Woyke T."/>
        </authorList>
    </citation>
    <scope>NUCLEOTIDE SEQUENCE</scope>
    <source>
        <strain evidence="3">GVMAG-S-ERX555965-48</strain>
    </source>
</reference>
<feature type="transmembrane region" description="Helical" evidence="2">
    <location>
        <begin position="57"/>
        <end position="78"/>
    </location>
</feature>
<sequence length="297" mass="33991">MEIGILSIALLAVWSLIYIIFKSIFDSDVYKTNDKGEVELDENGNKIVKFPKATVQLFIFATYIILLFMFQIFASIMGYKEYAQTTTGVDDVDISSKIPQIILYTLFPWMVMFGSLIALLKVFPGWKLPFANTIGFLIVKVLGIKTLANKLIITYDESGNSLEPDTDDDNFNRAIRTVKPIIQDPSLILQEVSSDNFDNFWKTMDEGKILKTEVVYKANYDKPREEARSTLQQYVNIKENVAEYIWYILAGAYISSYVQRIVTDIEPPVSEEQLNDEYNDTVNQNTEEDSGKTYTDE</sequence>
<evidence type="ECO:0000256" key="1">
    <source>
        <dbReference type="SAM" id="MobiDB-lite"/>
    </source>
</evidence>
<proteinExistence type="predicted"/>
<dbReference type="EMBL" id="MN738771">
    <property type="protein sequence ID" value="QHS83988.1"/>
    <property type="molecule type" value="Genomic_DNA"/>
</dbReference>
<keyword evidence="2" id="KW-0472">Membrane</keyword>
<evidence type="ECO:0000313" key="3">
    <source>
        <dbReference type="EMBL" id="QHS83988.1"/>
    </source>
</evidence>
<name>A0A6C0AW60_9ZZZZ</name>
<dbReference type="AlphaFoldDB" id="A0A6C0AW60"/>
<protein>
    <submittedName>
        <fullName evidence="3">Uncharacterized protein</fullName>
    </submittedName>
</protein>
<feature type="region of interest" description="Disordered" evidence="1">
    <location>
        <begin position="271"/>
        <end position="297"/>
    </location>
</feature>